<dbReference type="EMBL" id="FWEV01000153">
    <property type="protein sequence ID" value="SLM30625.1"/>
    <property type="molecule type" value="Genomic_DNA"/>
</dbReference>
<evidence type="ECO:0000313" key="2">
    <source>
        <dbReference type="Proteomes" id="UP000191931"/>
    </source>
</evidence>
<proteinExistence type="predicted"/>
<accession>A0A1W1HE26</accession>
<name>A0A1W1HE26_9BACT</name>
<organism evidence="1 2">
    <name type="scientific">Desulfamplus magnetovallimortis</name>
    <dbReference type="NCBI Taxonomy" id="1246637"/>
    <lineage>
        <taxon>Bacteria</taxon>
        <taxon>Pseudomonadati</taxon>
        <taxon>Thermodesulfobacteriota</taxon>
        <taxon>Desulfobacteria</taxon>
        <taxon>Desulfobacterales</taxon>
        <taxon>Desulfobacteraceae</taxon>
        <taxon>Desulfamplus</taxon>
    </lineage>
</organism>
<dbReference type="Proteomes" id="UP000191931">
    <property type="component" value="Unassembled WGS sequence"/>
</dbReference>
<evidence type="ECO:0000313" key="1">
    <source>
        <dbReference type="EMBL" id="SLM30625.1"/>
    </source>
</evidence>
<dbReference type="AlphaFoldDB" id="A0A1W1HE26"/>
<reference evidence="1 2" key="1">
    <citation type="submission" date="2017-03" db="EMBL/GenBank/DDBJ databases">
        <authorList>
            <person name="Afonso C.L."/>
            <person name="Miller P.J."/>
            <person name="Scott M.A."/>
            <person name="Spackman E."/>
            <person name="Goraichik I."/>
            <person name="Dimitrov K.M."/>
            <person name="Suarez D.L."/>
            <person name="Swayne D.E."/>
        </authorList>
    </citation>
    <scope>NUCLEOTIDE SEQUENCE [LARGE SCALE GENOMIC DNA]</scope>
    <source>
        <strain evidence="1">PRJEB14757</strain>
    </source>
</reference>
<protein>
    <submittedName>
        <fullName evidence="1">Uncharacterized protein</fullName>
    </submittedName>
</protein>
<sequence length="58" mass="6072">MVSTMAGVLDHAETVVIGNNSSEFKDIVSQVGDGQVVVDLVRGVNGMKSGEGYDGICW</sequence>
<dbReference type="STRING" id="1246637.MTBBW1_2360008"/>
<keyword evidence="2" id="KW-1185">Reference proteome</keyword>
<gene>
    <name evidence="1" type="ORF">MTBBW1_2360008</name>
</gene>